<evidence type="ECO:0000256" key="2">
    <source>
        <dbReference type="ARBA" id="ARBA00023284"/>
    </source>
</evidence>
<gene>
    <name evidence="5" type="ORF">DFJ68_0797</name>
</gene>
<dbReference type="Pfam" id="PF14561">
    <property type="entry name" value="TPR_20"/>
    <property type="match status" value="1"/>
</dbReference>
<feature type="region of interest" description="Disordered" evidence="3">
    <location>
        <begin position="171"/>
        <end position="191"/>
    </location>
</feature>
<proteinExistence type="inferred from homology"/>
<dbReference type="SUPFAM" id="SSF48452">
    <property type="entry name" value="TPR-like"/>
    <property type="match status" value="1"/>
</dbReference>
<dbReference type="GO" id="GO:0015035">
    <property type="term" value="F:protein-disulfide reductase activity"/>
    <property type="evidence" value="ECO:0007669"/>
    <property type="project" value="TreeGrafter"/>
</dbReference>
<dbReference type="SUPFAM" id="SSF52833">
    <property type="entry name" value="Thioredoxin-like"/>
    <property type="match status" value="1"/>
</dbReference>
<dbReference type="CDD" id="cd02956">
    <property type="entry name" value="ybbN"/>
    <property type="match status" value="1"/>
</dbReference>
<dbReference type="PROSITE" id="PS51352">
    <property type="entry name" value="THIOREDOXIN_2"/>
    <property type="match status" value="1"/>
</dbReference>
<sequence>MSQQPFTAAALRGAVDLSAFKRPASAPGQPAGAAAPGAPGSRAAAGGSAALVVEGTDASLRDVLASSAQHPVLLVVWSSRLQESGDFVDTMRAVARRYAGRFQLVTVDADANPAVLQAFQVQAVPVSFALVAGQPVPLFEGAQPEEQVIAIVDQVLALAAQHGVTGTVEAADGDVAGSGATEEPEEPPLPPLHQKAFDAIEADDLDTAAGAYREALTQNPADVDARIGLAQVGLLQRTRDADPQAARAAAAADPTDVQAQILVADLDLLGGHVEDAFSRLVDTVRVTADADRNTVREHVVELFEVIGTTDERVVRARKALMSALF</sequence>
<organism evidence="5 6">
    <name type="scientific">Terracoccus luteus</name>
    <dbReference type="NCBI Taxonomy" id="53356"/>
    <lineage>
        <taxon>Bacteria</taxon>
        <taxon>Bacillati</taxon>
        <taxon>Actinomycetota</taxon>
        <taxon>Actinomycetes</taxon>
        <taxon>Micrococcales</taxon>
        <taxon>Intrasporangiaceae</taxon>
        <taxon>Terracoccus</taxon>
    </lineage>
</organism>
<dbReference type="Proteomes" id="UP000278440">
    <property type="component" value="Unassembled WGS sequence"/>
</dbReference>
<keyword evidence="6" id="KW-1185">Reference proteome</keyword>
<keyword evidence="2" id="KW-0676">Redox-active center</keyword>
<feature type="domain" description="Thioredoxin" evidence="4">
    <location>
        <begin position="29"/>
        <end position="157"/>
    </location>
</feature>
<evidence type="ECO:0000256" key="3">
    <source>
        <dbReference type="SAM" id="MobiDB-lite"/>
    </source>
</evidence>
<dbReference type="GO" id="GO:0005737">
    <property type="term" value="C:cytoplasm"/>
    <property type="evidence" value="ECO:0007669"/>
    <property type="project" value="TreeGrafter"/>
</dbReference>
<dbReference type="InterPro" id="IPR036249">
    <property type="entry name" value="Thioredoxin-like_sf"/>
</dbReference>
<comment type="caution">
    <text evidence="5">The sequence shown here is derived from an EMBL/GenBank/DDBJ whole genome shotgun (WGS) entry which is preliminary data.</text>
</comment>
<dbReference type="GO" id="GO:0006950">
    <property type="term" value="P:response to stress"/>
    <property type="evidence" value="ECO:0007669"/>
    <property type="project" value="UniProtKB-ARBA"/>
</dbReference>
<evidence type="ECO:0000256" key="1">
    <source>
        <dbReference type="ARBA" id="ARBA00008987"/>
    </source>
</evidence>
<protein>
    <submittedName>
        <fullName evidence="5">Putative thioredoxin</fullName>
    </submittedName>
</protein>
<comment type="similarity">
    <text evidence="1">Belongs to the thioredoxin family.</text>
</comment>
<dbReference type="PANTHER" id="PTHR45663">
    <property type="entry name" value="GEO12009P1"/>
    <property type="match status" value="1"/>
</dbReference>
<dbReference type="InterPro" id="IPR011990">
    <property type="entry name" value="TPR-like_helical_dom_sf"/>
</dbReference>
<accession>A0A495XXC9</accession>
<dbReference type="InterPro" id="IPR013766">
    <property type="entry name" value="Thioredoxin_domain"/>
</dbReference>
<dbReference type="Gene3D" id="3.40.30.10">
    <property type="entry name" value="Glutaredoxin"/>
    <property type="match status" value="1"/>
</dbReference>
<evidence type="ECO:0000313" key="6">
    <source>
        <dbReference type="Proteomes" id="UP000278440"/>
    </source>
</evidence>
<dbReference type="PANTHER" id="PTHR45663:SF11">
    <property type="entry name" value="GEO12009P1"/>
    <property type="match status" value="1"/>
</dbReference>
<dbReference type="RefSeq" id="WP_121031214.1">
    <property type="nucleotide sequence ID" value="NZ_RBXT01000001.1"/>
</dbReference>
<name>A0A495XXC9_9MICO</name>
<dbReference type="AlphaFoldDB" id="A0A495XXC9"/>
<dbReference type="Gene3D" id="1.25.40.10">
    <property type="entry name" value="Tetratricopeptide repeat domain"/>
    <property type="match status" value="1"/>
</dbReference>
<evidence type="ECO:0000313" key="5">
    <source>
        <dbReference type="EMBL" id="RKT77376.1"/>
    </source>
</evidence>
<dbReference type="OrthoDB" id="5181746at2"/>
<dbReference type="EMBL" id="RBXT01000001">
    <property type="protein sequence ID" value="RKT77376.1"/>
    <property type="molecule type" value="Genomic_DNA"/>
</dbReference>
<reference evidence="5 6" key="1">
    <citation type="submission" date="2018-10" db="EMBL/GenBank/DDBJ databases">
        <title>Sequencing the genomes of 1000 actinobacteria strains.</title>
        <authorList>
            <person name="Klenk H.-P."/>
        </authorList>
    </citation>
    <scope>NUCLEOTIDE SEQUENCE [LARGE SCALE GENOMIC DNA]</scope>
    <source>
        <strain evidence="5 6">DSM 44267</strain>
    </source>
</reference>
<evidence type="ECO:0000259" key="4">
    <source>
        <dbReference type="PROSITE" id="PS51352"/>
    </source>
</evidence>